<dbReference type="AlphaFoldDB" id="A0A9N9UIY0"/>
<reference evidence="1" key="1">
    <citation type="submission" date="2021-10" db="EMBL/GenBank/DDBJ databases">
        <authorList>
            <person name="Piombo E."/>
        </authorList>
    </citation>
    <scope>NUCLEOTIDE SEQUENCE</scope>
</reference>
<evidence type="ECO:0000313" key="1">
    <source>
        <dbReference type="EMBL" id="CAG9987917.1"/>
    </source>
</evidence>
<sequence>MTEPPDVLPLSKPRLEGDVRADEDDAAIISVRLSPAEGSSQRIVSNEWTVTRWHRSYANQYP</sequence>
<proteinExistence type="predicted"/>
<name>A0A9N9UIY0_9HYPO</name>
<accession>A0A9N9UIY0</accession>
<protein>
    <submittedName>
        <fullName evidence="1">Uncharacterized protein</fullName>
    </submittedName>
</protein>
<dbReference type="OrthoDB" id="10537551at2759"/>
<gene>
    <name evidence="1" type="ORF">CBYS24578_00010561</name>
</gene>
<keyword evidence="2" id="KW-1185">Reference proteome</keyword>
<dbReference type="EMBL" id="CABFNO020001443">
    <property type="protein sequence ID" value="CAG9987917.1"/>
    <property type="molecule type" value="Genomic_DNA"/>
</dbReference>
<evidence type="ECO:0000313" key="2">
    <source>
        <dbReference type="Proteomes" id="UP000754883"/>
    </source>
</evidence>
<organism evidence="1 2">
    <name type="scientific">Clonostachys byssicola</name>
    <dbReference type="NCBI Taxonomy" id="160290"/>
    <lineage>
        <taxon>Eukaryota</taxon>
        <taxon>Fungi</taxon>
        <taxon>Dikarya</taxon>
        <taxon>Ascomycota</taxon>
        <taxon>Pezizomycotina</taxon>
        <taxon>Sordariomycetes</taxon>
        <taxon>Hypocreomycetidae</taxon>
        <taxon>Hypocreales</taxon>
        <taxon>Bionectriaceae</taxon>
        <taxon>Clonostachys</taxon>
    </lineage>
</organism>
<dbReference type="Proteomes" id="UP000754883">
    <property type="component" value="Unassembled WGS sequence"/>
</dbReference>
<comment type="caution">
    <text evidence="1">The sequence shown here is derived from an EMBL/GenBank/DDBJ whole genome shotgun (WGS) entry which is preliminary data.</text>
</comment>